<accession>A0A8H7WDT2</accession>
<dbReference type="Gene3D" id="3.40.50.1820">
    <property type="entry name" value="alpha/beta hydrolase"/>
    <property type="match status" value="1"/>
</dbReference>
<comment type="caution">
    <text evidence="2">The sequence shown here is derived from an EMBL/GenBank/DDBJ whole genome shotgun (WGS) entry which is preliminary data.</text>
</comment>
<evidence type="ECO:0000259" key="1">
    <source>
        <dbReference type="Pfam" id="PF01738"/>
    </source>
</evidence>
<dbReference type="InterPro" id="IPR029058">
    <property type="entry name" value="AB_hydrolase_fold"/>
</dbReference>
<dbReference type="OrthoDB" id="17560at2759"/>
<dbReference type="EMBL" id="JAFJYH010000041">
    <property type="protein sequence ID" value="KAG4422999.1"/>
    <property type="molecule type" value="Genomic_DNA"/>
</dbReference>
<organism evidence="2 3">
    <name type="scientific">Cadophora malorum</name>
    <dbReference type="NCBI Taxonomy" id="108018"/>
    <lineage>
        <taxon>Eukaryota</taxon>
        <taxon>Fungi</taxon>
        <taxon>Dikarya</taxon>
        <taxon>Ascomycota</taxon>
        <taxon>Pezizomycotina</taxon>
        <taxon>Leotiomycetes</taxon>
        <taxon>Helotiales</taxon>
        <taxon>Ploettnerulaceae</taxon>
        <taxon>Cadophora</taxon>
    </lineage>
</organism>
<sequence length="248" mass="27782">MSVALCCVQGFEWDGTPTGTIGKLANNDTYITGNNPDVAVLVIHDLLSWNFPNLRLLADHYARETNATVYLPDFFGGESLAAGPILANRFHELDIPSFVAKNSREIREPEIFDCTRALREKYKKIGAVGFCFGGWAVFRLGAKEHQPPLIDCISAGHPTWLTKKDIDEVAVPVQILAPEIDSQFTAELKLHSFETILKLGIPFDYQHFPGVEHACFTRGDEKHAGEREAMVRGKNAAVWWFKQFLFDS</sequence>
<reference evidence="2" key="1">
    <citation type="submission" date="2021-02" db="EMBL/GenBank/DDBJ databases">
        <title>Genome sequence Cadophora malorum strain M34.</title>
        <authorList>
            <person name="Stefanovic E."/>
            <person name="Vu D."/>
            <person name="Scully C."/>
            <person name="Dijksterhuis J."/>
            <person name="Roader J."/>
            <person name="Houbraken J."/>
        </authorList>
    </citation>
    <scope>NUCLEOTIDE SEQUENCE</scope>
    <source>
        <strain evidence="2">M34</strain>
    </source>
</reference>
<dbReference type="InterPro" id="IPR002925">
    <property type="entry name" value="Dienelactn_hydro"/>
</dbReference>
<name>A0A8H7WDT2_9HELO</name>
<keyword evidence="3" id="KW-1185">Reference proteome</keyword>
<dbReference type="PANTHER" id="PTHR17630">
    <property type="entry name" value="DIENELACTONE HYDROLASE"/>
    <property type="match status" value="1"/>
</dbReference>
<feature type="domain" description="Dienelactone hydrolase" evidence="1">
    <location>
        <begin position="36"/>
        <end position="244"/>
    </location>
</feature>
<dbReference type="Proteomes" id="UP000664132">
    <property type="component" value="Unassembled WGS sequence"/>
</dbReference>
<evidence type="ECO:0000313" key="3">
    <source>
        <dbReference type="Proteomes" id="UP000664132"/>
    </source>
</evidence>
<evidence type="ECO:0000313" key="2">
    <source>
        <dbReference type="EMBL" id="KAG4422999.1"/>
    </source>
</evidence>
<proteinExistence type="predicted"/>
<gene>
    <name evidence="2" type="ORF">IFR04_003911</name>
</gene>
<dbReference type="SUPFAM" id="SSF53474">
    <property type="entry name" value="alpha/beta-Hydrolases"/>
    <property type="match status" value="1"/>
</dbReference>
<dbReference type="GO" id="GO:0016787">
    <property type="term" value="F:hydrolase activity"/>
    <property type="evidence" value="ECO:0007669"/>
    <property type="project" value="InterPro"/>
</dbReference>
<dbReference type="PANTHER" id="PTHR17630:SF55">
    <property type="entry name" value="DIENELACTONE HYDROLASE FAMILY PROTEIN (AFU_ORTHOLOGUE AFUA_1G01900)"/>
    <property type="match status" value="1"/>
</dbReference>
<dbReference type="AlphaFoldDB" id="A0A8H7WDT2"/>
<protein>
    <recommendedName>
        <fullName evidence="1">Dienelactone hydrolase domain-containing protein</fullName>
    </recommendedName>
</protein>
<dbReference type="Pfam" id="PF01738">
    <property type="entry name" value="DLH"/>
    <property type="match status" value="1"/>
</dbReference>